<keyword evidence="3" id="KW-1185">Reference proteome</keyword>
<evidence type="ECO:0000313" key="3">
    <source>
        <dbReference type="Proteomes" id="UP001054889"/>
    </source>
</evidence>
<feature type="compositionally biased region" description="Low complexity" evidence="1">
    <location>
        <begin position="60"/>
        <end position="70"/>
    </location>
</feature>
<feature type="region of interest" description="Disordered" evidence="1">
    <location>
        <begin position="1"/>
        <end position="117"/>
    </location>
</feature>
<feature type="compositionally biased region" description="Basic residues" evidence="1">
    <location>
        <begin position="1"/>
        <end position="11"/>
    </location>
</feature>
<reference evidence="2" key="1">
    <citation type="journal article" date="2018" name="DNA Res.">
        <title>Multiple hybrid de novo genome assembly of finger millet, an orphan allotetraploid crop.</title>
        <authorList>
            <person name="Hatakeyama M."/>
            <person name="Aluri S."/>
            <person name="Balachadran M.T."/>
            <person name="Sivarajan S.R."/>
            <person name="Patrignani A."/>
            <person name="Gruter S."/>
            <person name="Poveda L."/>
            <person name="Shimizu-Inatsugi R."/>
            <person name="Baeten J."/>
            <person name="Francoijs K.J."/>
            <person name="Nataraja K.N."/>
            <person name="Reddy Y.A.N."/>
            <person name="Phadnis S."/>
            <person name="Ravikumar R.L."/>
            <person name="Schlapbach R."/>
            <person name="Sreeman S.M."/>
            <person name="Shimizu K.K."/>
        </authorList>
    </citation>
    <scope>NUCLEOTIDE SEQUENCE</scope>
</reference>
<evidence type="ECO:0000256" key="1">
    <source>
        <dbReference type="SAM" id="MobiDB-lite"/>
    </source>
</evidence>
<organism evidence="2 3">
    <name type="scientific">Eleusine coracana subsp. coracana</name>
    <dbReference type="NCBI Taxonomy" id="191504"/>
    <lineage>
        <taxon>Eukaryota</taxon>
        <taxon>Viridiplantae</taxon>
        <taxon>Streptophyta</taxon>
        <taxon>Embryophyta</taxon>
        <taxon>Tracheophyta</taxon>
        <taxon>Spermatophyta</taxon>
        <taxon>Magnoliopsida</taxon>
        <taxon>Liliopsida</taxon>
        <taxon>Poales</taxon>
        <taxon>Poaceae</taxon>
        <taxon>PACMAD clade</taxon>
        <taxon>Chloridoideae</taxon>
        <taxon>Cynodonteae</taxon>
        <taxon>Eleusininae</taxon>
        <taxon>Eleusine</taxon>
    </lineage>
</organism>
<name>A0AAV5DS98_ELECO</name>
<dbReference type="Proteomes" id="UP001054889">
    <property type="component" value="Unassembled WGS sequence"/>
</dbReference>
<comment type="caution">
    <text evidence="2">The sequence shown here is derived from an EMBL/GenBank/DDBJ whole genome shotgun (WGS) entry which is preliminary data.</text>
</comment>
<feature type="compositionally biased region" description="Acidic residues" evidence="1">
    <location>
        <begin position="93"/>
        <end position="103"/>
    </location>
</feature>
<reference evidence="2" key="2">
    <citation type="submission" date="2021-12" db="EMBL/GenBank/DDBJ databases">
        <title>Resequencing data analysis of finger millet.</title>
        <authorList>
            <person name="Hatakeyama M."/>
            <person name="Aluri S."/>
            <person name="Balachadran M.T."/>
            <person name="Sivarajan S.R."/>
            <person name="Poveda L."/>
            <person name="Shimizu-Inatsugi R."/>
            <person name="Schlapbach R."/>
            <person name="Sreeman S.M."/>
            <person name="Shimizu K.K."/>
        </authorList>
    </citation>
    <scope>NUCLEOTIDE SEQUENCE</scope>
</reference>
<feature type="compositionally biased region" description="Acidic residues" evidence="1">
    <location>
        <begin position="71"/>
        <end position="86"/>
    </location>
</feature>
<gene>
    <name evidence="2" type="primary">ga31301</name>
    <name evidence="2" type="ORF">PR202_ga31301</name>
</gene>
<accession>A0AAV5DS98</accession>
<dbReference type="EMBL" id="BQKI01000029">
    <property type="protein sequence ID" value="GJN12972.1"/>
    <property type="molecule type" value="Genomic_DNA"/>
</dbReference>
<dbReference type="AlphaFoldDB" id="A0AAV5DS98"/>
<protein>
    <submittedName>
        <fullName evidence="2">Uncharacterized protein</fullName>
    </submittedName>
</protein>
<sequence>MPGGKRQKHPRTPSDSDEDFDPAASPLARRGGGDKRSRGGDPGQITSRGLGLGCGKGKGKALSPRSPSPSVDEESEEGLKEEEEEAQSQTSEEGNEYSDDSEDEVVHQPGPMHSSVTYQMLAPQMSEEFRIPVALSRDEMREYRHTNPWT</sequence>
<proteinExistence type="predicted"/>
<evidence type="ECO:0000313" key="2">
    <source>
        <dbReference type="EMBL" id="GJN12972.1"/>
    </source>
</evidence>